<organism evidence="3 4">
    <name type="scientific">Congregibacter brevis</name>
    <dbReference type="NCBI Taxonomy" id="3081201"/>
    <lineage>
        <taxon>Bacteria</taxon>
        <taxon>Pseudomonadati</taxon>
        <taxon>Pseudomonadota</taxon>
        <taxon>Gammaproteobacteria</taxon>
        <taxon>Cellvibrionales</taxon>
        <taxon>Halieaceae</taxon>
        <taxon>Congregibacter</taxon>
    </lineage>
</organism>
<dbReference type="PANTHER" id="PTHR24321">
    <property type="entry name" value="DEHYDROGENASES, SHORT CHAIN"/>
    <property type="match status" value="1"/>
</dbReference>
<dbReference type="PRINTS" id="PR00081">
    <property type="entry name" value="GDHRDH"/>
</dbReference>
<dbReference type="CDD" id="cd05233">
    <property type="entry name" value="SDR_c"/>
    <property type="match status" value="1"/>
</dbReference>
<dbReference type="SUPFAM" id="SSF51735">
    <property type="entry name" value="NAD(P)-binding Rossmann-fold domains"/>
    <property type="match status" value="1"/>
</dbReference>
<accession>A0ABZ0IHJ0</accession>
<evidence type="ECO:0000256" key="2">
    <source>
        <dbReference type="ARBA" id="ARBA00023002"/>
    </source>
</evidence>
<dbReference type="PRINTS" id="PR00080">
    <property type="entry name" value="SDRFAMILY"/>
</dbReference>
<comment type="similarity">
    <text evidence="1">Belongs to the short-chain dehydrogenases/reductases (SDR) family.</text>
</comment>
<name>A0ABZ0IHJ0_9GAMM</name>
<proteinExistence type="inferred from homology"/>
<dbReference type="PANTHER" id="PTHR24321:SF8">
    <property type="entry name" value="ESTRADIOL 17-BETA-DEHYDROGENASE 8-RELATED"/>
    <property type="match status" value="1"/>
</dbReference>
<sequence length="254" mass="26477">MDSVKDKTVILTGGAGDIAKVVLRRFVAAGAKVMLVDLNEENLQEVASGYSDDTVRYSVADVTSEADTEKYVAATVAAFGSVDVLLANAGVEGPVMPVSELDLSIFQSVFNVNVLGVFLGIKHVFPIMAASGGGSIVITSSVAGVSATPGMTAYGTSKHAVVGLMRACAKEGGPHNIRVNTLNPSPVEGRMMRSLETGLMPEDPGAQYQAIKASIPMERYADPEDVANMMMFLASEESGFLNGGVYMVDGGMTA</sequence>
<keyword evidence="2 3" id="KW-0560">Oxidoreductase</keyword>
<dbReference type="NCBIfam" id="NF005559">
    <property type="entry name" value="PRK07231.1"/>
    <property type="match status" value="1"/>
</dbReference>
<dbReference type="RefSeq" id="WP_407329837.1">
    <property type="nucleotide sequence ID" value="NZ_CP136865.1"/>
</dbReference>
<keyword evidence="4" id="KW-1185">Reference proteome</keyword>
<dbReference type="Pfam" id="PF13561">
    <property type="entry name" value="adh_short_C2"/>
    <property type="match status" value="1"/>
</dbReference>
<dbReference type="InterPro" id="IPR036291">
    <property type="entry name" value="NAD(P)-bd_dom_sf"/>
</dbReference>
<protein>
    <submittedName>
        <fullName evidence="3">Glucose 1-dehydrogenase</fullName>
        <ecNumber evidence="3">1.1.1.47</ecNumber>
    </submittedName>
</protein>
<evidence type="ECO:0000313" key="4">
    <source>
        <dbReference type="Proteomes" id="UP001626549"/>
    </source>
</evidence>
<evidence type="ECO:0000256" key="1">
    <source>
        <dbReference type="ARBA" id="ARBA00006484"/>
    </source>
</evidence>
<evidence type="ECO:0000313" key="3">
    <source>
        <dbReference type="EMBL" id="WOJ98477.1"/>
    </source>
</evidence>
<dbReference type="EMBL" id="CP136865">
    <property type="protein sequence ID" value="WOJ98477.1"/>
    <property type="molecule type" value="Genomic_DNA"/>
</dbReference>
<dbReference type="Gene3D" id="3.40.50.720">
    <property type="entry name" value="NAD(P)-binding Rossmann-like Domain"/>
    <property type="match status" value="1"/>
</dbReference>
<dbReference type="GO" id="GO:0047936">
    <property type="term" value="F:glucose 1-dehydrogenase [NAD(P)+] activity"/>
    <property type="evidence" value="ECO:0007669"/>
    <property type="project" value="UniProtKB-EC"/>
</dbReference>
<reference evidence="3 4" key="1">
    <citation type="submission" date="2023-10" db="EMBL/GenBank/DDBJ databases">
        <title>Two novel species belonging to the OM43/NOR5 clade.</title>
        <authorList>
            <person name="Park M."/>
        </authorList>
    </citation>
    <scope>NUCLEOTIDE SEQUENCE [LARGE SCALE GENOMIC DNA]</scope>
    <source>
        <strain evidence="3 4">IMCC45268</strain>
    </source>
</reference>
<dbReference type="InterPro" id="IPR002347">
    <property type="entry name" value="SDR_fam"/>
</dbReference>
<dbReference type="Proteomes" id="UP001626549">
    <property type="component" value="Chromosome"/>
</dbReference>
<dbReference type="EC" id="1.1.1.47" evidence="3"/>
<gene>
    <name evidence="3" type="ORF">R0137_07870</name>
</gene>